<evidence type="ECO:0000313" key="2">
    <source>
        <dbReference type="EMBL" id="EKD19222.1"/>
    </source>
</evidence>
<evidence type="ECO:0000256" key="1">
    <source>
        <dbReference type="SAM" id="SignalP"/>
    </source>
</evidence>
<reference evidence="2 3" key="1">
    <citation type="journal article" date="2012" name="BMC Genomics">
        <title>Sequencing the genome of Marssonina brunnea reveals fungus-poplar co-evolution.</title>
        <authorList>
            <person name="Zhu S."/>
            <person name="Cao Y.-Z."/>
            <person name="Jiang C."/>
            <person name="Tan B.-Y."/>
            <person name="Wang Z."/>
            <person name="Feng S."/>
            <person name="Zhang L."/>
            <person name="Su X.-H."/>
            <person name="Brejova B."/>
            <person name="Vinar T."/>
            <person name="Xu M."/>
            <person name="Wang M.-X."/>
            <person name="Zhang S.-G."/>
            <person name="Huang M.-R."/>
            <person name="Wu R."/>
            <person name="Zhou Y."/>
        </authorList>
    </citation>
    <scope>NUCLEOTIDE SEQUENCE [LARGE SCALE GENOMIC DNA]</scope>
    <source>
        <strain evidence="2 3">MB_m1</strain>
    </source>
</reference>
<dbReference type="OrthoDB" id="4540223at2759"/>
<dbReference type="InterPro" id="IPR045564">
    <property type="entry name" value="DUF5910"/>
</dbReference>
<organism evidence="2 3">
    <name type="scientific">Marssonina brunnea f. sp. multigermtubi (strain MB_m1)</name>
    <name type="common">Marssonina leaf spot fungus</name>
    <dbReference type="NCBI Taxonomy" id="1072389"/>
    <lineage>
        <taxon>Eukaryota</taxon>
        <taxon>Fungi</taxon>
        <taxon>Dikarya</taxon>
        <taxon>Ascomycota</taxon>
        <taxon>Pezizomycotina</taxon>
        <taxon>Leotiomycetes</taxon>
        <taxon>Helotiales</taxon>
        <taxon>Drepanopezizaceae</taxon>
        <taxon>Drepanopeziza</taxon>
    </lineage>
</organism>
<dbReference type="KEGG" id="mbe:MBM_02459"/>
<evidence type="ECO:0000313" key="3">
    <source>
        <dbReference type="Proteomes" id="UP000006753"/>
    </source>
</evidence>
<dbReference type="eggNOG" id="ENOG502SUI0">
    <property type="taxonomic scope" value="Eukaryota"/>
</dbReference>
<protein>
    <submittedName>
        <fullName evidence="2">Uncharacterized protein</fullName>
    </submittedName>
</protein>
<gene>
    <name evidence="2" type="ORF">MBM_02459</name>
</gene>
<dbReference type="AlphaFoldDB" id="K1X2J3"/>
<keyword evidence="1" id="KW-0732">Signal</keyword>
<proteinExistence type="predicted"/>
<keyword evidence="3" id="KW-1185">Reference proteome</keyword>
<name>K1X2J3_MARBU</name>
<dbReference type="EMBL" id="JH921431">
    <property type="protein sequence ID" value="EKD19222.1"/>
    <property type="molecule type" value="Genomic_DNA"/>
</dbReference>
<feature type="signal peptide" evidence="1">
    <location>
        <begin position="1"/>
        <end position="24"/>
    </location>
</feature>
<feature type="chain" id="PRO_5003853273" evidence="1">
    <location>
        <begin position="25"/>
        <end position="224"/>
    </location>
</feature>
<dbReference type="Proteomes" id="UP000006753">
    <property type="component" value="Unassembled WGS sequence"/>
</dbReference>
<dbReference type="InParanoid" id="K1X2J3"/>
<accession>K1X2J3</accession>
<sequence>MMLPLQSLSSILLASSLLFSGVQGIFDKREVIGYRVVADSQAQIFNENNRPHRNKMYDGEEFRRYLTTGFYLSNDPNRWEAGGGESYCVIKANSKKLKEFSKVWIPEQKPPTDEERHRGKVVYDPTWFRKDDALLEFIRSKVPENPEKALRFLYVIGSDTELQMAIPTDVVNDNELDLWTHCWKSKDDIRKFKTVNWMKWDVIGKPGSENKSWHQSLKDWWRSV</sequence>
<dbReference type="HOGENOM" id="CLU_091777_0_0_1"/>
<dbReference type="Pfam" id="PF19287">
    <property type="entry name" value="DUF5910"/>
    <property type="match status" value="1"/>
</dbReference>